<feature type="compositionally biased region" description="Polar residues" evidence="1">
    <location>
        <begin position="229"/>
        <end position="249"/>
    </location>
</feature>
<dbReference type="EMBL" id="VIFY01000142">
    <property type="protein sequence ID" value="TQB69670.1"/>
    <property type="molecule type" value="Genomic_DNA"/>
</dbReference>
<evidence type="ECO:0000313" key="3">
    <source>
        <dbReference type="EMBL" id="TQB69670.1"/>
    </source>
</evidence>
<proteinExistence type="predicted"/>
<feature type="region of interest" description="Disordered" evidence="1">
    <location>
        <begin position="1"/>
        <end position="270"/>
    </location>
</feature>
<dbReference type="OrthoDB" id="2431049at2759"/>
<evidence type="ECO:0000259" key="2">
    <source>
        <dbReference type="Pfam" id="PF12539"/>
    </source>
</evidence>
<reference evidence="3 4" key="1">
    <citation type="submission" date="2019-06" db="EMBL/GenBank/DDBJ databases">
        <title>Wine fermentation using esterase from Monascus purpureus.</title>
        <authorList>
            <person name="Geng C."/>
            <person name="Zhang Y."/>
        </authorList>
    </citation>
    <scope>NUCLEOTIDE SEQUENCE [LARGE SCALE GENOMIC DNA]</scope>
    <source>
        <strain evidence="3">HQ1</strain>
    </source>
</reference>
<dbReference type="GO" id="GO:0072686">
    <property type="term" value="C:mitotic spindle"/>
    <property type="evidence" value="ECO:0007669"/>
    <property type="project" value="TreeGrafter"/>
</dbReference>
<organism evidence="3 4">
    <name type="scientific">Monascus purpureus</name>
    <name type="common">Red mold</name>
    <name type="synonym">Monascus anka</name>
    <dbReference type="NCBI Taxonomy" id="5098"/>
    <lineage>
        <taxon>Eukaryota</taxon>
        <taxon>Fungi</taxon>
        <taxon>Dikarya</taxon>
        <taxon>Ascomycota</taxon>
        <taxon>Pezizomycotina</taxon>
        <taxon>Eurotiomycetes</taxon>
        <taxon>Eurotiomycetidae</taxon>
        <taxon>Eurotiales</taxon>
        <taxon>Aspergillaceae</taxon>
        <taxon>Monascus</taxon>
    </lineage>
</organism>
<sequence length="534" mass="58434">MPKRKAETNPPSRDSSNNGDAMHLRRNKRSAVNDAPADGRPPKRARGRPKTSQPDAAGTIDKERNSARPTSARSEEPEATAPKRRGRPKGSRSSTDTQATVVAEVKTQRDNNAQVEDKEQSIMSNEELDSLQNASKSSNPPKTAAKRGRRKASDTAKVVTDGAFEYTPRASRQIKSPVMPKPQVAPAVRGQKAKSEEDNVIPETQKVSAPEVDESIIDDKLASAPHAPTSPTKSSFDTLASQRDVQYSPSKRRSGVAQGEEKPSGEVEMKRKFDDLTKRYDALEKVYRNLREVGIVEANANVDKMRKQCEAITKASNELVASLKAELVTEKALGQQARALQRQLKDRDTKVAQLESRSDELTGQLSSAQSEVKALQTKLAAARNTAASIESAAAKVPGSAIKKNAANRLNTAASAEAAQAAQIAQLKEDLYSDLTGLIIRDVKKRESDSLYDCIQTGANGTLHFKLAVPHVSVANFESAEFQYIPFLDENRDRDLIDILPEYLTVDITFSRRQASNFYTRVMDALTKPPAESDD</sequence>
<dbReference type="GO" id="GO:0045144">
    <property type="term" value="P:meiotic sister chromatid segregation"/>
    <property type="evidence" value="ECO:0007669"/>
    <property type="project" value="TreeGrafter"/>
</dbReference>
<dbReference type="Gene3D" id="3.90.1150.80">
    <property type="match status" value="1"/>
</dbReference>
<dbReference type="Proteomes" id="UP000319663">
    <property type="component" value="Unassembled WGS sequence"/>
</dbReference>
<dbReference type="CDD" id="cd23787">
    <property type="entry name" value="RWD_CSM1"/>
    <property type="match status" value="1"/>
</dbReference>
<feature type="compositionally biased region" description="Basic and acidic residues" evidence="1">
    <location>
        <begin position="259"/>
        <end position="270"/>
    </location>
</feature>
<dbReference type="InterPro" id="IPR038608">
    <property type="entry name" value="Csm1/Pcs1_C_sf"/>
</dbReference>
<feature type="compositionally biased region" description="Polar residues" evidence="1">
    <location>
        <begin position="130"/>
        <end position="141"/>
    </location>
</feature>
<dbReference type="GO" id="GO:0033551">
    <property type="term" value="C:monopolin complex"/>
    <property type="evidence" value="ECO:0007669"/>
    <property type="project" value="InterPro"/>
</dbReference>
<dbReference type="PANTHER" id="PTHR28006:SF1">
    <property type="entry name" value="MONOPOLIN COMPLEX SUBUNIT CSM1"/>
    <property type="match status" value="1"/>
</dbReference>
<dbReference type="GO" id="GO:0034506">
    <property type="term" value="C:chromosome, centromeric core domain"/>
    <property type="evidence" value="ECO:0007669"/>
    <property type="project" value="TreeGrafter"/>
</dbReference>
<accession>A0A507QRN7</accession>
<feature type="compositionally biased region" description="Polar residues" evidence="1">
    <location>
        <begin position="9"/>
        <end position="19"/>
    </location>
</feature>
<dbReference type="GO" id="GO:0005730">
    <property type="term" value="C:nucleolus"/>
    <property type="evidence" value="ECO:0007669"/>
    <property type="project" value="TreeGrafter"/>
</dbReference>
<name>A0A507QRN7_MONPU</name>
<comment type="caution">
    <text evidence="3">The sequence shown here is derived from an EMBL/GenBank/DDBJ whole genome shotgun (WGS) entry which is preliminary data.</text>
</comment>
<dbReference type="InterPro" id="IPR040349">
    <property type="entry name" value="Csm1/Pcs1"/>
</dbReference>
<dbReference type="InterPro" id="IPR020981">
    <property type="entry name" value="Csm1/Pcs1_C"/>
</dbReference>
<dbReference type="PANTHER" id="PTHR28006">
    <property type="entry name" value="MONOPOLIN COMPLEX SUBUNIT CSM1"/>
    <property type="match status" value="1"/>
</dbReference>
<gene>
    <name evidence="3" type="ORF">MPDQ_001579</name>
</gene>
<feature type="domain" description="Monopolin complex subunit Csm1/Pcs1 C-terminal" evidence="2">
    <location>
        <begin position="425"/>
        <end position="511"/>
    </location>
</feature>
<dbReference type="AlphaFoldDB" id="A0A507QRN7"/>
<dbReference type="STRING" id="5098.A0A507QRN7"/>
<dbReference type="GO" id="GO:0051315">
    <property type="term" value="P:attachment of mitotic spindle microtubules to kinetochore"/>
    <property type="evidence" value="ECO:0007669"/>
    <property type="project" value="TreeGrafter"/>
</dbReference>
<dbReference type="FunFam" id="3.90.1150.80:FF:000001">
    <property type="entry name" value="Chromosome segregation protein (Pcs1)"/>
    <property type="match status" value="1"/>
</dbReference>
<keyword evidence="4" id="KW-1185">Reference proteome</keyword>
<evidence type="ECO:0000256" key="1">
    <source>
        <dbReference type="SAM" id="MobiDB-lite"/>
    </source>
</evidence>
<dbReference type="GO" id="GO:1990644">
    <property type="term" value="F:microtubule site clamp"/>
    <property type="evidence" value="ECO:0007669"/>
    <property type="project" value="TreeGrafter"/>
</dbReference>
<dbReference type="Pfam" id="PF12539">
    <property type="entry name" value="Csm1"/>
    <property type="match status" value="1"/>
</dbReference>
<evidence type="ECO:0000313" key="4">
    <source>
        <dbReference type="Proteomes" id="UP000319663"/>
    </source>
</evidence>
<protein>
    <recommendedName>
        <fullName evidence="2">Monopolin complex subunit Csm1/Pcs1 C-terminal domain-containing protein</fullName>
    </recommendedName>
</protein>